<dbReference type="GO" id="GO:0046951">
    <property type="term" value="P:ketone body biosynthetic process"/>
    <property type="evidence" value="ECO:0007669"/>
    <property type="project" value="TreeGrafter"/>
</dbReference>
<keyword evidence="3" id="KW-0456">Lyase</keyword>
<dbReference type="InterPro" id="IPR013785">
    <property type="entry name" value="Aldolase_TIM"/>
</dbReference>
<gene>
    <name evidence="5" type="ORF">I553_6892</name>
</gene>
<dbReference type="PATRIC" id="fig|1299334.3.peg.8660"/>
<feature type="domain" description="Pyruvate carboxyltransferase" evidence="4">
    <location>
        <begin position="1"/>
        <end position="167"/>
    </location>
</feature>
<dbReference type="Pfam" id="PF00682">
    <property type="entry name" value="HMGL-like"/>
    <property type="match status" value="1"/>
</dbReference>
<name>X7Z4V7_MYCXE</name>
<dbReference type="InterPro" id="IPR043594">
    <property type="entry name" value="HMGL"/>
</dbReference>
<sequence length="199" mass="21491">MAASDAFSHANVGRSSAEATTLISDIVTIAHDAGATAEVIIATAWDCPFDGPTPPRRVLDIAAAACEGGVDRLSIADTIGTTTPGRVVSLIAALRPLIGTTALGAHFHNTRGAGLASAYAAVTAGVSGWTPRSAAWRLPVRARRHRQYCHRRSGLPAHRQRHRCRRRPGRGHWRCERCQIGCRPRPSRRAAARRDRKRT</sequence>
<dbReference type="Gene3D" id="3.20.20.70">
    <property type="entry name" value="Aldolase class I"/>
    <property type="match status" value="1"/>
</dbReference>
<organism evidence="5">
    <name type="scientific">Mycobacterium xenopi 4042</name>
    <dbReference type="NCBI Taxonomy" id="1299334"/>
    <lineage>
        <taxon>Bacteria</taxon>
        <taxon>Bacillati</taxon>
        <taxon>Actinomycetota</taxon>
        <taxon>Actinomycetes</taxon>
        <taxon>Mycobacteriales</taxon>
        <taxon>Mycobacteriaceae</taxon>
        <taxon>Mycobacterium</taxon>
    </lineage>
</organism>
<evidence type="ECO:0000259" key="4">
    <source>
        <dbReference type="PROSITE" id="PS50991"/>
    </source>
</evidence>
<dbReference type="EMBL" id="JAOB01000081">
    <property type="protein sequence ID" value="EUA13773.1"/>
    <property type="molecule type" value="Genomic_DNA"/>
</dbReference>
<dbReference type="GO" id="GO:0046872">
    <property type="term" value="F:metal ion binding"/>
    <property type="evidence" value="ECO:0007669"/>
    <property type="project" value="UniProtKB-KW"/>
</dbReference>
<dbReference type="InterPro" id="IPR000891">
    <property type="entry name" value="PYR_CT"/>
</dbReference>
<evidence type="ECO:0000256" key="1">
    <source>
        <dbReference type="ARBA" id="ARBA00009405"/>
    </source>
</evidence>
<dbReference type="GO" id="GO:0006552">
    <property type="term" value="P:L-leucine catabolic process"/>
    <property type="evidence" value="ECO:0007669"/>
    <property type="project" value="TreeGrafter"/>
</dbReference>
<keyword evidence="2" id="KW-0479">Metal-binding</keyword>
<evidence type="ECO:0000256" key="2">
    <source>
        <dbReference type="ARBA" id="ARBA00022723"/>
    </source>
</evidence>
<comment type="caution">
    <text evidence="5">The sequence shown here is derived from an EMBL/GenBank/DDBJ whole genome shotgun (WGS) entry which is preliminary data.</text>
</comment>
<evidence type="ECO:0000313" key="5">
    <source>
        <dbReference type="EMBL" id="EUA13773.1"/>
    </source>
</evidence>
<dbReference type="PANTHER" id="PTHR42738">
    <property type="entry name" value="HYDROXYMETHYLGLUTARYL-COA LYASE"/>
    <property type="match status" value="1"/>
</dbReference>
<evidence type="ECO:0000256" key="3">
    <source>
        <dbReference type="ARBA" id="ARBA00023239"/>
    </source>
</evidence>
<proteinExistence type="inferred from homology"/>
<dbReference type="AlphaFoldDB" id="X7Z4V7"/>
<dbReference type="PANTHER" id="PTHR42738:SF7">
    <property type="entry name" value="HYDROXYMETHYLGLUTARYL-COA LYASE"/>
    <property type="match status" value="1"/>
</dbReference>
<dbReference type="SUPFAM" id="SSF51569">
    <property type="entry name" value="Aldolase"/>
    <property type="match status" value="1"/>
</dbReference>
<accession>X7Z4V7</accession>
<dbReference type="GO" id="GO:0004419">
    <property type="term" value="F:hydroxymethylglutaryl-CoA lyase activity"/>
    <property type="evidence" value="ECO:0007669"/>
    <property type="project" value="TreeGrafter"/>
</dbReference>
<dbReference type="PROSITE" id="PS50991">
    <property type="entry name" value="PYR_CT"/>
    <property type="match status" value="1"/>
</dbReference>
<reference evidence="5" key="1">
    <citation type="submission" date="2014-01" db="EMBL/GenBank/DDBJ databases">
        <authorList>
            <person name="Brown-Elliot B."/>
            <person name="Wallace R."/>
            <person name="Lenaerts A."/>
            <person name="Ordway D."/>
            <person name="DeGroote M.A."/>
            <person name="Parker T."/>
            <person name="Sizemore C."/>
            <person name="Tallon L.J."/>
            <person name="Sadzewicz L.K."/>
            <person name="Sengamalay N."/>
            <person name="Fraser C.M."/>
            <person name="Hine E."/>
            <person name="Shefchek K.A."/>
            <person name="Das S.P."/>
            <person name="Tettelin H."/>
        </authorList>
    </citation>
    <scope>NUCLEOTIDE SEQUENCE [LARGE SCALE GENOMIC DNA]</scope>
    <source>
        <strain evidence="5">4042</strain>
    </source>
</reference>
<protein>
    <submittedName>
        <fullName evidence="5">HMGL-like family protein</fullName>
    </submittedName>
</protein>
<comment type="similarity">
    <text evidence="1">Belongs to the HMG-CoA lyase family.</text>
</comment>